<dbReference type="FunFam" id="3.90.550.10:FF:000003">
    <property type="entry name" value="2-C-methyl-D-erythritol 4-phosphate cytidylyltransferase"/>
    <property type="match status" value="1"/>
</dbReference>
<comment type="function">
    <text evidence="7">Catalyzes the formation of 4-diphosphocytidyl-2-C-methyl-D-erythritol from CTP and 2-C-methyl-D-erythritol 4-phosphate (MEP).</text>
</comment>
<dbReference type="CDD" id="cd02516">
    <property type="entry name" value="CDP-ME_synthetase"/>
    <property type="match status" value="1"/>
</dbReference>
<feature type="site" description="Positions MEP for the nucleophilic attack" evidence="7">
    <location>
        <position position="163"/>
    </location>
</feature>
<feature type="site" description="Transition state stabilizer" evidence="7">
    <location>
        <position position="19"/>
    </location>
</feature>
<reference evidence="8" key="1">
    <citation type="submission" date="2022-01" db="EMBL/GenBank/DDBJ databases">
        <title>Corynebacterium sp. nov isolated from isolated from the feces of the greater white-fronted geese (Anser albifrons) at Poyang Lake, PR China.</title>
        <authorList>
            <person name="Liu Q."/>
        </authorList>
    </citation>
    <scope>NUCLEOTIDE SEQUENCE</scope>
    <source>
        <strain evidence="8">JCM 32435</strain>
    </source>
</reference>
<dbReference type="PANTHER" id="PTHR32125:SF4">
    <property type="entry name" value="2-C-METHYL-D-ERYTHRITOL 4-PHOSPHATE CYTIDYLYLTRANSFERASE, CHLOROPLASTIC"/>
    <property type="match status" value="1"/>
</dbReference>
<proteinExistence type="inferred from homology"/>
<evidence type="ECO:0000313" key="8">
    <source>
        <dbReference type="EMBL" id="MCF4007161.1"/>
    </source>
</evidence>
<keyword evidence="9" id="KW-1185">Reference proteome</keyword>
<dbReference type="PANTHER" id="PTHR32125">
    <property type="entry name" value="2-C-METHYL-D-ERYTHRITOL 4-PHOSPHATE CYTIDYLYLTRANSFERASE, CHLOROPLASTIC"/>
    <property type="match status" value="1"/>
</dbReference>
<evidence type="ECO:0000256" key="2">
    <source>
        <dbReference type="ARBA" id="ARBA00004787"/>
    </source>
</evidence>
<dbReference type="Proteomes" id="UP001139336">
    <property type="component" value="Unassembled WGS sequence"/>
</dbReference>
<dbReference type="InterPro" id="IPR018294">
    <property type="entry name" value="ISPD_synthase_CS"/>
</dbReference>
<evidence type="ECO:0000313" key="9">
    <source>
        <dbReference type="Proteomes" id="UP001139336"/>
    </source>
</evidence>
<dbReference type="PROSITE" id="PS01295">
    <property type="entry name" value="ISPD"/>
    <property type="match status" value="1"/>
</dbReference>
<evidence type="ECO:0000256" key="1">
    <source>
        <dbReference type="ARBA" id="ARBA00001282"/>
    </source>
</evidence>
<dbReference type="HAMAP" id="MF_00108">
    <property type="entry name" value="IspD"/>
    <property type="match status" value="1"/>
</dbReference>
<keyword evidence="6 7" id="KW-0414">Isoprene biosynthesis</keyword>
<evidence type="ECO:0000256" key="5">
    <source>
        <dbReference type="ARBA" id="ARBA00022695"/>
    </source>
</evidence>
<evidence type="ECO:0000256" key="6">
    <source>
        <dbReference type="ARBA" id="ARBA00023229"/>
    </source>
</evidence>
<name>A0A9X1TZQ4_9CORY</name>
<comment type="similarity">
    <text evidence="3 7">Belongs to the IspD/TarI cytidylyltransferase family. IspD subfamily.</text>
</comment>
<comment type="caution">
    <text evidence="8">The sequence shown here is derived from an EMBL/GenBank/DDBJ whole genome shotgun (WGS) entry which is preliminary data.</text>
</comment>
<dbReference type="EMBL" id="JAKGSI010000004">
    <property type="protein sequence ID" value="MCF4007161.1"/>
    <property type="molecule type" value="Genomic_DNA"/>
</dbReference>
<protein>
    <recommendedName>
        <fullName evidence="7">2-C-methyl-D-erythritol 4-phosphate cytidylyltransferase</fullName>
        <ecNumber evidence="7">2.7.7.60</ecNumber>
    </recommendedName>
    <alternativeName>
        <fullName evidence="7">4-diphosphocytidyl-2C-methyl-D-erythritol synthase</fullName>
    </alternativeName>
    <alternativeName>
        <fullName evidence="7">MEP cytidylyltransferase</fullName>
        <shortName evidence="7">MCT</shortName>
    </alternativeName>
</protein>
<dbReference type="RefSeq" id="WP_236119535.1">
    <property type="nucleotide sequence ID" value="NZ_JAKGSI010000004.1"/>
</dbReference>
<evidence type="ECO:0000256" key="7">
    <source>
        <dbReference type="HAMAP-Rule" id="MF_00108"/>
    </source>
</evidence>
<dbReference type="InterPro" id="IPR034683">
    <property type="entry name" value="IspD/TarI"/>
</dbReference>
<dbReference type="GO" id="GO:0019288">
    <property type="term" value="P:isopentenyl diphosphate biosynthetic process, methylerythritol 4-phosphate pathway"/>
    <property type="evidence" value="ECO:0007669"/>
    <property type="project" value="UniProtKB-UniRule"/>
</dbReference>
<keyword evidence="5 7" id="KW-0548">Nucleotidyltransferase</keyword>
<evidence type="ECO:0000256" key="4">
    <source>
        <dbReference type="ARBA" id="ARBA00022679"/>
    </source>
</evidence>
<dbReference type="InterPro" id="IPR029044">
    <property type="entry name" value="Nucleotide-diphossugar_trans"/>
</dbReference>
<dbReference type="Pfam" id="PF01128">
    <property type="entry name" value="IspD"/>
    <property type="match status" value="1"/>
</dbReference>
<dbReference type="GO" id="GO:0050518">
    <property type="term" value="F:2-C-methyl-D-erythritol 4-phosphate cytidylyltransferase activity"/>
    <property type="evidence" value="ECO:0007669"/>
    <property type="project" value="UniProtKB-UniRule"/>
</dbReference>
<evidence type="ECO:0000256" key="3">
    <source>
        <dbReference type="ARBA" id="ARBA00009789"/>
    </source>
</evidence>
<dbReference type="Gene3D" id="3.90.550.10">
    <property type="entry name" value="Spore Coat Polysaccharide Biosynthesis Protein SpsA, Chain A"/>
    <property type="match status" value="1"/>
</dbReference>
<dbReference type="AlphaFoldDB" id="A0A9X1TZQ4"/>
<comment type="pathway">
    <text evidence="2 7">Isoprenoid biosynthesis; isopentenyl diphosphate biosynthesis via DXP pathway; isopentenyl diphosphate from 1-deoxy-D-xylulose 5-phosphate: step 2/6.</text>
</comment>
<accession>A0A9X1TZQ4</accession>
<feature type="site" description="Positions MEP for the nucleophilic attack" evidence="7">
    <location>
        <position position="224"/>
    </location>
</feature>
<comment type="catalytic activity">
    <reaction evidence="1 7">
        <text>2-C-methyl-D-erythritol 4-phosphate + CTP + H(+) = 4-CDP-2-C-methyl-D-erythritol + diphosphate</text>
        <dbReference type="Rhea" id="RHEA:13429"/>
        <dbReference type="ChEBI" id="CHEBI:15378"/>
        <dbReference type="ChEBI" id="CHEBI:33019"/>
        <dbReference type="ChEBI" id="CHEBI:37563"/>
        <dbReference type="ChEBI" id="CHEBI:57823"/>
        <dbReference type="ChEBI" id="CHEBI:58262"/>
        <dbReference type="EC" id="2.7.7.60"/>
    </reaction>
</comment>
<dbReference type="InterPro" id="IPR050088">
    <property type="entry name" value="IspD/TarI_cytidylyltransf_bact"/>
</dbReference>
<dbReference type="SUPFAM" id="SSF53448">
    <property type="entry name" value="Nucleotide-diphospho-sugar transferases"/>
    <property type="match status" value="1"/>
</dbReference>
<gene>
    <name evidence="7 8" type="primary">ispD</name>
    <name evidence="8" type="ORF">L1O03_08245</name>
</gene>
<dbReference type="NCBIfam" id="TIGR00453">
    <property type="entry name" value="ispD"/>
    <property type="match status" value="1"/>
</dbReference>
<feature type="site" description="Transition state stabilizer" evidence="7">
    <location>
        <position position="26"/>
    </location>
</feature>
<dbReference type="EC" id="2.7.7.60" evidence="7"/>
<dbReference type="InterPro" id="IPR001228">
    <property type="entry name" value="IspD"/>
</dbReference>
<sequence length="249" mass="26497">MSSHAPTFALVAAAGQGTRLGASLPKAFVPLDGLSLVERSVRTLLGSGVIDEVRVLVSPEWESYARDLFAEAGLLEQVALVHGGGERADSVFAGLRSLPDTADAPGARVLIHDAARALTPASLIRRVVAALDAGERAVIPVLPVSDTIKVVTEEDRVASTPSRASLRAVQTPQGFDLATLCEANEAYFAEPPERRGQLITDDASLMEWRGVPVACVPGDPLAMKVTTPLDYEVAQLLLDRRRTEKEGQQ</sequence>
<organism evidence="8 9">
    <name type="scientific">Corynebacterium uropygiale</name>
    <dbReference type="NCBI Taxonomy" id="1775911"/>
    <lineage>
        <taxon>Bacteria</taxon>
        <taxon>Bacillati</taxon>
        <taxon>Actinomycetota</taxon>
        <taxon>Actinomycetes</taxon>
        <taxon>Mycobacteriales</taxon>
        <taxon>Corynebacteriaceae</taxon>
        <taxon>Corynebacterium</taxon>
    </lineage>
</organism>
<keyword evidence="4 7" id="KW-0808">Transferase</keyword>